<sequence>MNDLRPDRAPDWADTVSGPMRDPSLSAKATFLRALENPPLWLGAAMAVRNIAVAPFGLQRELPGAGHFLERMPVVIDTPEHYETGLEDKHLTFTIATRIVQPVVHVTTAIWFNSLLGRVYLTAVMPGHILATRQIAGRVAGPLTRSMGEPDIPARP</sequence>
<dbReference type="RefSeq" id="WP_159809187.1">
    <property type="nucleotide sequence ID" value="NZ_BLJE01000004.1"/>
</dbReference>
<evidence type="ECO:0000313" key="2">
    <source>
        <dbReference type="Proteomes" id="UP000436822"/>
    </source>
</evidence>
<dbReference type="EMBL" id="BLJE01000004">
    <property type="protein sequence ID" value="GFE66287.1"/>
    <property type="molecule type" value="Genomic_DNA"/>
</dbReference>
<dbReference type="InterPro" id="IPR021295">
    <property type="entry name" value="DUF2867"/>
</dbReference>
<organism evidence="1 2">
    <name type="scientific">Litoreibacter roseus</name>
    <dbReference type="NCBI Taxonomy" id="2601869"/>
    <lineage>
        <taxon>Bacteria</taxon>
        <taxon>Pseudomonadati</taxon>
        <taxon>Pseudomonadota</taxon>
        <taxon>Alphaproteobacteria</taxon>
        <taxon>Rhodobacterales</taxon>
        <taxon>Roseobacteraceae</taxon>
        <taxon>Litoreibacter</taxon>
    </lineage>
</organism>
<keyword evidence="2" id="KW-1185">Reference proteome</keyword>
<reference evidence="1 2" key="1">
    <citation type="submission" date="2019-12" db="EMBL/GenBank/DDBJ databases">
        <title>Litoreibacter badius sp. nov., a novel bacteriochlorophyll a-containing bacterium in the genus Litoreibacter.</title>
        <authorList>
            <person name="Kanamuro M."/>
            <person name="Takabe Y."/>
            <person name="Mori K."/>
            <person name="Takaichi S."/>
            <person name="Hanada S."/>
        </authorList>
    </citation>
    <scope>NUCLEOTIDE SEQUENCE [LARGE SCALE GENOMIC DNA]</scope>
    <source>
        <strain evidence="1 2">K6</strain>
    </source>
</reference>
<protein>
    <recommendedName>
        <fullName evidence="3">DUF2867 domain-containing protein</fullName>
    </recommendedName>
</protein>
<proteinExistence type="predicted"/>
<evidence type="ECO:0000313" key="1">
    <source>
        <dbReference type="EMBL" id="GFE66287.1"/>
    </source>
</evidence>
<dbReference type="OrthoDB" id="7058586at2"/>
<accession>A0A6N6JK13</accession>
<evidence type="ECO:0008006" key="3">
    <source>
        <dbReference type="Google" id="ProtNLM"/>
    </source>
</evidence>
<dbReference type="AlphaFoldDB" id="A0A6N6JK13"/>
<gene>
    <name evidence="1" type="ORF">KIN_33610</name>
</gene>
<dbReference type="Pfam" id="PF11066">
    <property type="entry name" value="DUF2867"/>
    <property type="match status" value="1"/>
</dbReference>
<name>A0A6N6JK13_9RHOB</name>
<dbReference type="Proteomes" id="UP000436822">
    <property type="component" value="Unassembled WGS sequence"/>
</dbReference>
<comment type="caution">
    <text evidence="1">The sequence shown here is derived from an EMBL/GenBank/DDBJ whole genome shotgun (WGS) entry which is preliminary data.</text>
</comment>